<sequence>MSALFKKYIPLPFEGGVAVLLLRVALSLFLFFGHGMGKILKLTSNEPVQFLDPIGIGQELSLVLATTAETLGALFILLGLFTRVATIPVLFTLGVACFIVHGSRGFSGMETLLLYLLGFIVILLMGPGKYALDARM</sequence>
<keyword evidence="6 7" id="KW-0472">Membrane</keyword>
<dbReference type="Proteomes" id="UP000290037">
    <property type="component" value="Unassembled WGS sequence"/>
</dbReference>
<evidence type="ECO:0000256" key="7">
    <source>
        <dbReference type="SAM" id="Phobius"/>
    </source>
</evidence>
<dbReference type="InterPro" id="IPR051907">
    <property type="entry name" value="DoxX-like_oxidoreductase"/>
</dbReference>
<accession>A0A1M5YWY8</accession>
<protein>
    <submittedName>
        <fullName evidence="8 9">Oxidoreductase</fullName>
    </submittedName>
</protein>
<evidence type="ECO:0000313" key="9">
    <source>
        <dbReference type="EMBL" id="SHI16073.1"/>
    </source>
</evidence>
<dbReference type="Proteomes" id="UP000184240">
    <property type="component" value="Unassembled WGS sequence"/>
</dbReference>
<dbReference type="AlphaFoldDB" id="A0A1M5YWY8"/>
<evidence type="ECO:0000256" key="1">
    <source>
        <dbReference type="ARBA" id="ARBA00004651"/>
    </source>
</evidence>
<evidence type="ECO:0000256" key="3">
    <source>
        <dbReference type="ARBA" id="ARBA00022475"/>
    </source>
</evidence>
<keyword evidence="4 7" id="KW-0812">Transmembrane</keyword>
<name>A0A1M5YWY8_9FLAO</name>
<comment type="subcellular location">
    <subcellularLocation>
        <location evidence="1">Cell membrane</location>
        <topology evidence="1">Multi-pass membrane protein</topology>
    </subcellularLocation>
</comment>
<gene>
    <name evidence="8" type="ORF">DSM01_1684</name>
    <name evidence="9" type="ORF">SAMN04487999_2408</name>
</gene>
<keyword evidence="11" id="KW-1185">Reference proteome</keyword>
<dbReference type="PANTHER" id="PTHR33452:SF1">
    <property type="entry name" value="INNER MEMBRANE PROTEIN YPHA-RELATED"/>
    <property type="match status" value="1"/>
</dbReference>
<reference evidence="8 11" key="3">
    <citation type="submission" date="2018-07" db="EMBL/GenBank/DDBJ databases">
        <title>Leeuwenhoekiella genomics.</title>
        <authorList>
            <person name="Tahon G."/>
            <person name="Willems A."/>
        </authorList>
    </citation>
    <scope>NUCLEOTIDE SEQUENCE [LARGE SCALE GENOMIC DNA]</scope>
    <source>
        <strain evidence="8 11">LMG 24856</strain>
    </source>
</reference>
<feature type="transmembrane region" description="Helical" evidence="7">
    <location>
        <begin position="12"/>
        <end position="32"/>
    </location>
</feature>
<evidence type="ECO:0000256" key="5">
    <source>
        <dbReference type="ARBA" id="ARBA00022989"/>
    </source>
</evidence>
<dbReference type="EMBL" id="FQXT01000004">
    <property type="protein sequence ID" value="SHI16073.1"/>
    <property type="molecule type" value="Genomic_DNA"/>
</dbReference>
<evidence type="ECO:0000256" key="4">
    <source>
        <dbReference type="ARBA" id="ARBA00022692"/>
    </source>
</evidence>
<keyword evidence="5 7" id="KW-1133">Transmembrane helix</keyword>
<organism evidence="9 10">
    <name type="scientific">Leeuwenhoekiella palythoae</name>
    <dbReference type="NCBI Taxonomy" id="573501"/>
    <lineage>
        <taxon>Bacteria</taxon>
        <taxon>Pseudomonadati</taxon>
        <taxon>Bacteroidota</taxon>
        <taxon>Flavobacteriia</taxon>
        <taxon>Flavobacteriales</taxon>
        <taxon>Flavobacteriaceae</taxon>
        <taxon>Leeuwenhoekiella</taxon>
    </lineage>
</organism>
<reference evidence="10" key="2">
    <citation type="submission" date="2016-11" db="EMBL/GenBank/DDBJ databases">
        <authorList>
            <person name="Varghese N."/>
            <person name="Submissions S."/>
        </authorList>
    </citation>
    <scope>NUCLEOTIDE SEQUENCE [LARGE SCALE GENOMIC DNA]</scope>
    <source>
        <strain evidence="10">DSM 19859</strain>
    </source>
</reference>
<feature type="transmembrane region" description="Helical" evidence="7">
    <location>
        <begin position="71"/>
        <end position="100"/>
    </location>
</feature>
<evidence type="ECO:0000313" key="10">
    <source>
        <dbReference type="Proteomes" id="UP000184240"/>
    </source>
</evidence>
<reference evidence="9" key="1">
    <citation type="submission" date="2016-11" db="EMBL/GenBank/DDBJ databases">
        <authorList>
            <person name="Jaros S."/>
            <person name="Januszkiewicz K."/>
            <person name="Wedrychowicz H."/>
        </authorList>
    </citation>
    <scope>NUCLEOTIDE SEQUENCE [LARGE SCALE GENOMIC DNA]</scope>
    <source>
        <strain evidence="9">DSM 19859</strain>
    </source>
</reference>
<dbReference type="OrthoDB" id="9813193at2"/>
<dbReference type="InterPro" id="IPR032808">
    <property type="entry name" value="DoxX"/>
</dbReference>
<evidence type="ECO:0000313" key="8">
    <source>
        <dbReference type="EMBL" id="RXG29582.1"/>
    </source>
</evidence>
<evidence type="ECO:0000256" key="6">
    <source>
        <dbReference type="ARBA" id="ARBA00023136"/>
    </source>
</evidence>
<evidence type="ECO:0000256" key="2">
    <source>
        <dbReference type="ARBA" id="ARBA00006679"/>
    </source>
</evidence>
<dbReference type="Pfam" id="PF07681">
    <property type="entry name" value="DoxX"/>
    <property type="match status" value="1"/>
</dbReference>
<feature type="transmembrane region" description="Helical" evidence="7">
    <location>
        <begin position="112"/>
        <end position="132"/>
    </location>
</feature>
<dbReference type="RefSeq" id="WP_072983358.1">
    <property type="nucleotide sequence ID" value="NZ_FQXT01000004.1"/>
</dbReference>
<dbReference type="GO" id="GO:0005886">
    <property type="term" value="C:plasma membrane"/>
    <property type="evidence" value="ECO:0007669"/>
    <property type="project" value="UniProtKB-SubCell"/>
</dbReference>
<comment type="similarity">
    <text evidence="2">Belongs to the DoxX family.</text>
</comment>
<keyword evidence="3" id="KW-1003">Cell membrane</keyword>
<dbReference type="EMBL" id="QOVN01000003">
    <property type="protein sequence ID" value="RXG29582.1"/>
    <property type="molecule type" value="Genomic_DNA"/>
</dbReference>
<dbReference type="PANTHER" id="PTHR33452">
    <property type="entry name" value="OXIDOREDUCTASE CATD-RELATED"/>
    <property type="match status" value="1"/>
</dbReference>
<evidence type="ECO:0000313" key="11">
    <source>
        <dbReference type="Proteomes" id="UP000290037"/>
    </source>
</evidence>
<proteinExistence type="inferred from homology"/>